<dbReference type="PANTHER" id="PTHR47706:SF9">
    <property type="entry name" value="NMRA-LIKE DOMAIN-CONTAINING PROTEIN-RELATED"/>
    <property type="match status" value="1"/>
</dbReference>
<dbReference type="Proteomes" id="UP000717696">
    <property type="component" value="Unassembled WGS sequence"/>
</dbReference>
<proteinExistence type="predicted"/>
<evidence type="ECO:0000313" key="4">
    <source>
        <dbReference type="Proteomes" id="UP000717696"/>
    </source>
</evidence>
<organism evidence="3 4">
    <name type="scientific">Dactylonectria estremocensis</name>
    <dbReference type="NCBI Taxonomy" id="1079267"/>
    <lineage>
        <taxon>Eukaryota</taxon>
        <taxon>Fungi</taxon>
        <taxon>Dikarya</taxon>
        <taxon>Ascomycota</taxon>
        <taxon>Pezizomycotina</taxon>
        <taxon>Sordariomycetes</taxon>
        <taxon>Hypocreomycetidae</taxon>
        <taxon>Hypocreales</taxon>
        <taxon>Nectriaceae</taxon>
        <taxon>Dactylonectria</taxon>
    </lineage>
</organism>
<evidence type="ECO:0008006" key="5">
    <source>
        <dbReference type="Google" id="ProtNLM"/>
    </source>
</evidence>
<dbReference type="InterPro" id="IPR051609">
    <property type="entry name" value="NmrA/Isoflavone_reductase-like"/>
</dbReference>
<protein>
    <recommendedName>
        <fullName evidence="5">NmrA-like domain-containing protein</fullName>
    </recommendedName>
</protein>
<evidence type="ECO:0000256" key="2">
    <source>
        <dbReference type="ARBA" id="ARBA00023002"/>
    </source>
</evidence>
<dbReference type="SUPFAM" id="SSF51735">
    <property type="entry name" value="NAD(P)-binding Rossmann-fold domains"/>
    <property type="match status" value="1"/>
</dbReference>
<accession>A0A9P9IX50</accession>
<evidence type="ECO:0000313" key="3">
    <source>
        <dbReference type="EMBL" id="KAH7136937.1"/>
    </source>
</evidence>
<reference evidence="3" key="1">
    <citation type="journal article" date="2021" name="Nat. Commun.">
        <title>Genetic determinants of endophytism in the Arabidopsis root mycobiome.</title>
        <authorList>
            <person name="Mesny F."/>
            <person name="Miyauchi S."/>
            <person name="Thiergart T."/>
            <person name="Pickel B."/>
            <person name="Atanasova L."/>
            <person name="Karlsson M."/>
            <person name="Huettel B."/>
            <person name="Barry K.W."/>
            <person name="Haridas S."/>
            <person name="Chen C."/>
            <person name="Bauer D."/>
            <person name="Andreopoulos W."/>
            <person name="Pangilinan J."/>
            <person name="LaButti K."/>
            <person name="Riley R."/>
            <person name="Lipzen A."/>
            <person name="Clum A."/>
            <person name="Drula E."/>
            <person name="Henrissat B."/>
            <person name="Kohler A."/>
            <person name="Grigoriev I.V."/>
            <person name="Martin F.M."/>
            <person name="Hacquard S."/>
        </authorList>
    </citation>
    <scope>NUCLEOTIDE SEQUENCE</scope>
    <source>
        <strain evidence="3">MPI-CAGE-AT-0021</strain>
    </source>
</reference>
<comment type="caution">
    <text evidence="3">The sequence shown here is derived from an EMBL/GenBank/DDBJ whole genome shotgun (WGS) entry which is preliminary data.</text>
</comment>
<dbReference type="GO" id="GO:0016491">
    <property type="term" value="F:oxidoreductase activity"/>
    <property type="evidence" value="ECO:0007669"/>
    <property type="project" value="UniProtKB-KW"/>
</dbReference>
<dbReference type="AlphaFoldDB" id="A0A9P9IX50"/>
<keyword evidence="2" id="KW-0560">Oxidoreductase</keyword>
<dbReference type="InterPro" id="IPR036291">
    <property type="entry name" value="NAD(P)-bd_dom_sf"/>
</dbReference>
<keyword evidence="1" id="KW-0521">NADP</keyword>
<gene>
    <name evidence="3" type="ORF">B0J13DRAFT_625552</name>
</gene>
<keyword evidence="4" id="KW-1185">Reference proteome</keyword>
<dbReference type="EMBL" id="JAGMUU010000016">
    <property type="protein sequence ID" value="KAH7136937.1"/>
    <property type="molecule type" value="Genomic_DNA"/>
</dbReference>
<evidence type="ECO:0000256" key="1">
    <source>
        <dbReference type="ARBA" id="ARBA00022857"/>
    </source>
</evidence>
<dbReference type="Gene3D" id="3.40.50.720">
    <property type="entry name" value="NAD(P)-binding Rossmann-like Domain"/>
    <property type="match status" value="1"/>
</dbReference>
<sequence>MDAAIAAKVPRYIPSEFGIDTRKYRNLKISSLLMPKIRNTFNHAYHSIQPQLRKYYVVNSGDEPFSTSTMSFVGQAIASVLKKPAEMANKYLNVAGMITTQNEIIRAVGEVTGSKFEISYLKSADLEKIADKKMAKNDHSGFMEYLQQFVFANGMGYAPAPKDSANGLLKLEYEDLPEAVKKCLP</sequence>
<name>A0A9P9IX50_9HYPO</name>
<dbReference type="PANTHER" id="PTHR47706">
    <property type="entry name" value="NMRA-LIKE FAMILY PROTEIN"/>
    <property type="match status" value="1"/>
</dbReference>
<dbReference type="OrthoDB" id="9974981at2759"/>